<accession>A0A5B8MXV6</accession>
<organism evidence="3 4">
    <name type="scientific">Chloropicon primus</name>
    <dbReference type="NCBI Taxonomy" id="1764295"/>
    <lineage>
        <taxon>Eukaryota</taxon>
        <taxon>Viridiplantae</taxon>
        <taxon>Chlorophyta</taxon>
        <taxon>Chloropicophyceae</taxon>
        <taxon>Chloropicales</taxon>
        <taxon>Chloropicaceae</taxon>
        <taxon>Chloropicon</taxon>
    </lineage>
</organism>
<feature type="signal peptide" evidence="2">
    <location>
        <begin position="1"/>
        <end position="26"/>
    </location>
</feature>
<dbReference type="AlphaFoldDB" id="A0A5B8MXV6"/>
<sequence length="228" mass="25023">MAGVGVGRCNWIVPCMLVAALALSLAGLGTEALEERGGLVDTTEAGVKLLLDHAQNLSVASEDGDVNESCLVFLLYSTSCPFSKRLYSDVEELSLQYDKSIAFVAMEKTHSSLNLLMQFGFHAVPQVVVYSPSGRDKLKGSDKQTTLRNYLQGLVANPNVSCNIASFKDVLPLVERESKPTTWTDGSQEMTRITWIVVACLGVFYLSVFLHEKFTGRKLGEKRKVHTE</sequence>
<evidence type="ECO:0000256" key="2">
    <source>
        <dbReference type="SAM" id="SignalP"/>
    </source>
</evidence>
<evidence type="ECO:0008006" key="5">
    <source>
        <dbReference type="Google" id="ProtNLM"/>
    </source>
</evidence>
<reference evidence="3 4" key="1">
    <citation type="submission" date="2018-07" db="EMBL/GenBank/DDBJ databases">
        <title>The complete nuclear genome of the prasinophyte Chloropicon primus (CCMP1205).</title>
        <authorList>
            <person name="Pombert J.-F."/>
            <person name="Otis C."/>
            <person name="Turmel M."/>
            <person name="Lemieux C."/>
        </authorList>
    </citation>
    <scope>NUCLEOTIDE SEQUENCE [LARGE SCALE GENOMIC DNA]</scope>
    <source>
        <strain evidence="3 4">CCMP1205</strain>
    </source>
</reference>
<feature type="transmembrane region" description="Helical" evidence="1">
    <location>
        <begin position="193"/>
        <end position="210"/>
    </location>
</feature>
<dbReference type="EMBL" id="CP031046">
    <property type="protein sequence ID" value="QDZ24330.1"/>
    <property type="molecule type" value="Genomic_DNA"/>
</dbReference>
<keyword evidence="2" id="KW-0732">Signal</keyword>
<evidence type="ECO:0000313" key="3">
    <source>
        <dbReference type="EMBL" id="QDZ24330.1"/>
    </source>
</evidence>
<name>A0A5B8MXV6_9CHLO</name>
<evidence type="ECO:0000256" key="1">
    <source>
        <dbReference type="SAM" id="Phobius"/>
    </source>
</evidence>
<protein>
    <recommendedName>
        <fullName evidence="5">Thioredoxin domain-containing protein</fullName>
    </recommendedName>
</protein>
<dbReference type="Gene3D" id="3.40.30.10">
    <property type="entry name" value="Glutaredoxin"/>
    <property type="match status" value="1"/>
</dbReference>
<dbReference type="Proteomes" id="UP000316726">
    <property type="component" value="Chromosome 13"/>
</dbReference>
<feature type="chain" id="PRO_5022865615" description="Thioredoxin domain-containing protein" evidence="2">
    <location>
        <begin position="27"/>
        <end position="228"/>
    </location>
</feature>
<keyword evidence="1" id="KW-1133">Transmembrane helix</keyword>
<keyword evidence="4" id="KW-1185">Reference proteome</keyword>
<dbReference type="SUPFAM" id="SSF52833">
    <property type="entry name" value="Thioredoxin-like"/>
    <property type="match status" value="1"/>
</dbReference>
<keyword evidence="1" id="KW-0472">Membrane</keyword>
<evidence type="ECO:0000313" key="4">
    <source>
        <dbReference type="Proteomes" id="UP000316726"/>
    </source>
</evidence>
<dbReference type="InterPro" id="IPR036249">
    <property type="entry name" value="Thioredoxin-like_sf"/>
</dbReference>
<gene>
    <name evidence="3" type="ORF">A3770_13p68480</name>
</gene>
<proteinExistence type="predicted"/>
<keyword evidence="1" id="KW-0812">Transmembrane</keyword>